<keyword evidence="3" id="KW-1185">Reference proteome</keyword>
<feature type="region of interest" description="Disordered" evidence="1">
    <location>
        <begin position="34"/>
        <end position="82"/>
    </location>
</feature>
<dbReference type="Proteomes" id="UP000256964">
    <property type="component" value="Unassembled WGS sequence"/>
</dbReference>
<proteinExistence type="predicted"/>
<evidence type="ECO:0000256" key="1">
    <source>
        <dbReference type="SAM" id="MobiDB-lite"/>
    </source>
</evidence>
<protein>
    <submittedName>
        <fullName evidence="2">Uncharacterized protein</fullName>
    </submittedName>
</protein>
<organism evidence="2 3">
    <name type="scientific">Lentinus brumalis</name>
    <dbReference type="NCBI Taxonomy" id="2498619"/>
    <lineage>
        <taxon>Eukaryota</taxon>
        <taxon>Fungi</taxon>
        <taxon>Dikarya</taxon>
        <taxon>Basidiomycota</taxon>
        <taxon>Agaricomycotina</taxon>
        <taxon>Agaricomycetes</taxon>
        <taxon>Polyporales</taxon>
        <taxon>Polyporaceae</taxon>
        <taxon>Lentinus</taxon>
    </lineage>
</organism>
<accession>A0A371CWF3</accession>
<sequence>MLCMPEHGTHTCADWRRLRIVARFPASVISKGMRYARPRSQTKCDPRTPISPPRHLRLERASTSSPRRSTSGPTAQHHRCSTPNLLQQAAGCRAVRIKYRAQEWKLAMCRSNAGYMAGCAPQGWSETGDMYEEDNNIASEYRNHAFVRVQREHGSDPLLLMRASSHLAV</sequence>
<evidence type="ECO:0000313" key="2">
    <source>
        <dbReference type="EMBL" id="RDX44616.1"/>
    </source>
</evidence>
<name>A0A371CWF3_9APHY</name>
<reference evidence="2 3" key="1">
    <citation type="journal article" date="2018" name="Biotechnol. Biofuels">
        <title>Integrative visual omics of the white-rot fungus Polyporus brumalis exposes the biotechnological potential of its oxidative enzymes for delignifying raw plant biomass.</title>
        <authorList>
            <person name="Miyauchi S."/>
            <person name="Rancon A."/>
            <person name="Drula E."/>
            <person name="Hage H."/>
            <person name="Chaduli D."/>
            <person name="Favel A."/>
            <person name="Grisel S."/>
            <person name="Henrissat B."/>
            <person name="Herpoel-Gimbert I."/>
            <person name="Ruiz-Duenas F.J."/>
            <person name="Chevret D."/>
            <person name="Hainaut M."/>
            <person name="Lin J."/>
            <person name="Wang M."/>
            <person name="Pangilinan J."/>
            <person name="Lipzen A."/>
            <person name="Lesage-Meessen L."/>
            <person name="Navarro D."/>
            <person name="Riley R."/>
            <person name="Grigoriev I.V."/>
            <person name="Zhou S."/>
            <person name="Raouche S."/>
            <person name="Rosso M.N."/>
        </authorList>
    </citation>
    <scope>NUCLEOTIDE SEQUENCE [LARGE SCALE GENOMIC DNA]</scope>
    <source>
        <strain evidence="2 3">BRFM 1820</strain>
    </source>
</reference>
<dbReference type="AlphaFoldDB" id="A0A371CWF3"/>
<gene>
    <name evidence="2" type="ORF">OH76DRAFT_1049304</name>
</gene>
<feature type="compositionally biased region" description="Low complexity" evidence="1">
    <location>
        <begin position="61"/>
        <end position="75"/>
    </location>
</feature>
<dbReference type="EMBL" id="KZ857447">
    <property type="protein sequence ID" value="RDX44616.1"/>
    <property type="molecule type" value="Genomic_DNA"/>
</dbReference>
<evidence type="ECO:0000313" key="3">
    <source>
        <dbReference type="Proteomes" id="UP000256964"/>
    </source>
</evidence>